<evidence type="ECO:0000259" key="5">
    <source>
        <dbReference type="PROSITE" id="PS51766"/>
    </source>
</evidence>
<dbReference type="GO" id="GO:0000272">
    <property type="term" value="P:polysaccharide catabolic process"/>
    <property type="evidence" value="ECO:0007669"/>
    <property type="project" value="InterPro"/>
</dbReference>
<dbReference type="Proteomes" id="UP000253034">
    <property type="component" value="Unassembled WGS sequence"/>
</dbReference>
<dbReference type="SUPFAM" id="SSF63446">
    <property type="entry name" value="Type I dockerin domain"/>
    <property type="match status" value="1"/>
</dbReference>
<dbReference type="SUPFAM" id="SSF49785">
    <property type="entry name" value="Galactose-binding domain-like"/>
    <property type="match status" value="2"/>
</dbReference>
<feature type="domain" description="CBM6" evidence="4">
    <location>
        <begin position="390"/>
        <end position="515"/>
    </location>
</feature>
<organism evidence="6 7">
    <name type="scientific">Anaerobacterium chartisolvens</name>
    <dbReference type="NCBI Taxonomy" id="1297424"/>
    <lineage>
        <taxon>Bacteria</taxon>
        <taxon>Bacillati</taxon>
        <taxon>Bacillota</taxon>
        <taxon>Clostridia</taxon>
        <taxon>Eubacteriales</taxon>
        <taxon>Oscillospiraceae</taxon>
        <taxon>Anaerobacterium</taxon>
    </lineage>
</organism>
<dbReference type="OrthoDB" id="9807041at2"/>
<dbReference type="AlphaFoldDB" id="A0A369BF49"/>
<dbReference type="SUPFAM" id="SSF52266">
    <property type="entry name" value="SGNH hydrolase"/>
    <property type="match status" value="1"/>
</dbReference>
<dbReference type="InterPro" id="IPR016134">
    <property type="entry name" value="Dockerin_dom"/>
</dbReference>
<dbReference type="InterPro" id="IPR037459">
    <property type="entry name" value="RhgT-like"/>
</dbReference>
<dbReference type="PROSITE" id="PS00018">
    <property type="entry name" value="EF_HAND_1"/>
    <property type="match status" value="2"/>
</dbReference>
<comment type="similarity">
    <text evidence="1">Belongs to the 'GDSL' lipolytic enzyme family.</text>
</comment>
<gene>
    <name evidence="6" type="ORF">DFR58_102246</name>
</gene>
<dbReference type="Pfam" id="PF13472">
    <property type="entry name" value="Lipase_GDSL_2"/>
    <property type="match status" value="1"/>
</dbReference>
<evidence type="ECO:0000313" key="6">
    <source>
        <dbReference type="EMBL" id="RCX20173.1"/>
    </source>
</evidence>
<comment type="caution">
    <text evidence="6">The sequence shown here is derived from an EMBL/GenBank/DDBJ whole genome shotgun (WGS) entry which is preliminary data.</text>
</comment>
<name>A0A369BF49_9FIRM</name>
<dbReference type="PANTHER" id="PTHR43695">
    <property type="entry name" value="PUTATIVE (AFU_ORTHOLOGUE AFUA_2G17250)-RELATED"/>
    <property type="match status" value="1"/>
</dbReference>
<dbReference type="GO" id="GO:0030246">
    <property type="term" value="F:carbohydrate binding"/>
    <property type="evidence" value="ECO:0007669"/>
    <property type="project" value="InterPro"/>
</dbReference>
<dbReference type="InterPro" id="IPR018247">
    <property type="entry name" value="EF_Hand_1_Ca_BS"/>
</dbReference>
<dbReference type="InterPro" id="IPR036514">
    <property type="entry name" value="SGNH_hydro_sf"/>
</dbReference>
<accession>A0A369BF49</accession>
<dbReference type="InterPro" id="IPR002105">
    <property type="entry name" value="Dockerin_1_rpt"/>
</dbReference>
<proteinExistence type="inferred from homology"/>
<dbReference type="PROSITE" id="PS51175">
    <property type="entry name" value="CBM6"/>
    <property type="match status" value="1"/>
</dbReference>
<dbReference type="RefSeq" id="WP_114296284.1">
    <property type="nucleotide sequence ID" value="NZ_QPJT01000002.1"/>
</dbReference>
<dbReference type="InterPro" id="IPR013830">
    <property type="entry name" value="SGNH_hydro"/>
</dbReference>
<evidence type="ECO:0000259" key="4">
    <source>
        <dbReference type="PROSITE" id="PS51175"/>
    </source>
</evidence>
<dbReference type="Gene3D" id="2.60.120.430">
    <property type="entry name" value="Galactose-binding lectin"/>
    <property type="match status" value="1"/>
</dbReference>
<dbReference type="InterPro" id="IPR049033">
    <property type="entry name" value="AGA-YXIM_GBD"/>
</dbReference>
<dbReference type="Pfam" id="PF21254">
    <property type="entry name" value="AGA-YXIM_GBD"/>
    <property type="match status" value="1"/>
</dbReference>
<protein>
    <submittedName>
        <fullName evidence="6">Lysophospholipase L1-like esterase</fullName>
    </submittedName>
</protein>
<dbReference type="GO" id="GO:0004553">
    <property type="term" value="F:hydrolase activity, hydrolyzing O-glycosyl compounds"/>
    <property type="evidence" value="ECO:0007669"/>
    <property type="project" value="InterPro"/>
</dbReference>
<dbReference type="EMBL" id="QPJT01000002">
    <property type="protein sequence ID" value="RCX20173.1"/>
    <property type="molecule type" value="Genomic_DNA"/>
</dbReference>
<dbReference type="InterPro" id="IPR005084">
    <property type="entry name" value="CBM6"/>
</dbReference>
<dbReference type="Gene3D" id="3.40.50.1110">
    <property type="entry name" value="SGNH hydrolase"/>
    <property type="match status" value="1"/>
</dbReference>
<evidence type="ECO:0000313" key="7">
    <source>
        <dbReference type="Proteomes" id="UP000253034"/>
    </source>
</evidence>
<dbReference type="Gene3D" id="1.10.1330.10">
    <property type="entry name" value="Dockerin domain"/>
    <property type="match status" value="1"/>
</dbReference>
<keyword evidence="7" id="KW-1185">Reference proteome</keyword>
<dbReference type="InterPro" id="IPR036439">
    <property type="entry name" value="Dockerin_dom_sf"/>
</dbReference>
<dbReference type="Pfam" id="PF03422">
    <property type="entry name" value="CBM_6"/>
    <property type="match status" value="1"/>
</dbReference>
<evidence type="ECO:0000256" key="3">
    <source>
        <dbReference type="SAM" id="SignalP"/>
    </source>
</evidence>
<feature type="domain" description="Dockerin" evidence="5">
    <location>
        <begin position="517"/>
        <end position="579"/>
    </location>
</feature>
<dbReference type="Gene3D" id="2.60.120.260">
    <property type="entry name" value="Galactose-binding domain-like"/>
    <property type="match status" value="1"/>
</dbReference>
<dbReference type="PANTHER" id="PTHR43695:SF1">
    <property type="entry name" value="RHAMNOGALACTURONAN ACETYLESTERASE"/>
    <property type="match status" value="1"/>
</dbReference>
<reference evidence="6 7" key="1">
    <citation type="submission" date="2018-07" db="EMBL/GenBank/DDBJ databases">
        <title>Genomic Encyclopedia of Type Strains, Phase IV (KMG-IV): sequencing the most valuable type-strain genomes for metagenomic binning, comparative biology and taxonomic classification.</title>
        <authorList>
            <person name="Goeker M."/>
        </authorList>
    </citation>
    <scope>NUCLEOTIDE SEQUENCE [LARGE SCALE GENOMIC DNA]</scope>
    <source>
        <strain evidence="6 7">DSM 27016</strain>
    </source>
</reference>
<dbReference type="InterPro" id="IPR008979">
    <property type="entry name" value="Galactose-bd-like_sf"/>
</dbReference>
<keyword evidence="3" id="KW-0732">Signal</keyword>
<feature type="signal peptide" evidence="3">
    <location>
        <begin position="1"/>
        <end position="30"/>
    </location>
</feature>
<feature type="chain" id="PRO_5016703014" evidence="3">
    <location>
        <begin position="31"/>
        <end position="579"/>
    </location>
</feature>
<dbReference type="CDD" id="cd01821">
    <property type="entry name" value="Rhamnogalacturan_acetylesterase_like"/>
    <property type="match status" value="1"/>
</dbReference>
<evidence type="ECO:0000256" key="2">
    <source>
        <dbReference type="ARBA" id="ARBA00022801"/>
    </source>
</evidence>
<dbReference type="Pfam" id="PF00404">
    <property type="entry name" value="Dockerin_1"/>
    <property type="match status" value="1"/>
</dbReference>
<evidence type="ECO:0000256" key="1">
    <source>
        <dbReference type="ARBA" id="ARBA00008668"/>
    </source>
</evidence>
<sequence>MRQKVLCKVVGAILLSTVILGGMTCMNAVAAVSEYKFDFGNGAAQYGYTKVSASVSYNSARGYGFNTPQNMKDVAASGTGVAADAVQFLAFGVKSTNTFNVDLPNGLYEVKVVTGNISRVSIAAEGVFQIMNMTGNCAEDQFQIPVTDGQLNILATEGKAGTVFTLAAMEIKKLSDNPETNPTIYIGGDSTVCNYYPLDSSVQAGWGQMLSNYLDKSTFQIRNIATSGQYARGFRNDGQFEAIMKYIKPGDYFILQFGINDTNSKNNETEQEFKEIMRDMVKQVKAKGATVVLSTPQGRATDFNSSNVHTAVNRWYRHSTVALAGEEDVTLLDLNVLSSSYFTSIGPAAVLRLYMDGDTLHPNREGATQLARIVSENIRFSVPEPVPGGSPYQAEDMAYGGSGTIFEYKNTGYYGTGYINFPSSGGYLEFRNVDGGAGGDSTLMLRYALGSDTSRTGRIQVNGGAWKNITFDPTGNWTVWSLKEVKATLNRGISNTIRLESTGQDLANIDQLDIVVSAVTKGDVNNDGRVDTIDFVLIKKHILGIELLTGDAFKAADIDESGSIDTLDYLQMRKYLLGL</sequence>
<dbReference type="CDD" id="cd14256">
    <property type="entry name" value="Dockerin_I"/>
    <property type="match status" value="1"/>
</dbReference>
<dbReference type="PROSITE" id="PS51766">
    <property type="entry name" value="DOCKERIN"/>
    <property type="match status" value="1"/>
</dbReference>
<keyword evidence="2" id="KW-0378">Hydrolase</keyword>